<evidence type="ECO:0000313" key="1">
    <source>
        <dbReference type="EMBL" id="GAJ22059.1"/>
    </source>
</evidence>
<accession>X1UX66</accession>
<reference evidence="1" key="1">
    <citation type="journal article" date="2014" name="Front. Microbiol.">
        <title>High frequency of phylogenetically diverse reductive dehalogenase-homologous genes in deep subseafloor sedimentary metagenomes.</title>
        <authorList>
            <person name="Kawai M."/>
            <person name="Futagami T."/>
            <person name="Toyoda A."/>
            <person name="Takaki Y."/>
            <person name="Nishi S."/>
            <person name="Hori S."/>
            <person name="Arai W."/>
            <person name="Tsubouchi T."/>
            <person name="Morono Y."/>
            <person name="Uchiyama I."/>
            <person name="Ito T."/>
            <person name="Fujiyama A."/>
            <person name="Inagaki F."/>
            <person name="Takami H."/>
        </authorList>
    </citation>
    <scope>NUCLEOTIDE SEQUENCE</scope>
    <source>
        <strain evidence="1">Expedition CK06-06</strain>
    </source>
</reference>
<gene>
    <name evidence="1" type="ORF">S12H4_60337</name>
</gene>
<organism evidence="1">
    <name type="scientific">marine sediment metagenome</name>
    <dbReference type="NCBI Taxonomy" id="412755"/>
    <lineage>
        <taxon>unclassified sequences</taxon>
        <taxon>metagenomes</taxon>
        <taxon>ecological metagenomes</taxon>
    </lineage>
</organism>
<dbReference type="EMBL" id="BARW01039686">
    <property type="protein sequence ID" value="GAJ22059.1"/>
    <property type="molecule type" value="Genomic_DNA"/>
</dbReference>
<dbReference type="AlphaFoldDB" id="X1UX66"/>
<proteinExistence type="predicted"/>
<protein>
    <submittedName>
        <fullName evidence="1">Uncharacterized protein</fullName>
    </submittedName>
</protein>
<feature type="non-terminal residue" evidence="1">
    <location>
        <position position="82"/>
    </location>
</feature>
<dbReference type="Gene3D" id="3.20.20.210">
    <property type="match status" value="1"/>
</dbReference>
<comment type="caution">
    <text evidence="1">The sequence shown here is derived from an EMBL/GenBank/DDBJ whole genome shotgun (WGS) entry which is preliminary data.</text>
</comment>
<sequence>MITMKSRERVIKALSHEEPDRVPIDLGAMGCSGIAAMAYNILKKYLGIKGGSTKVVDMWQQLAKPELEILERFHVDTIGIWP</sequence>
<name>X1UX66_9ZZZZ</name>
<dbReference type="InterPro" id="IPR038071">
    <property type="entry name" value="UROD/MetE-like_sf"/>
</dbReference>